<dbReference type="EMBL" id="KV750843">
    <property type="protein sequence ID" value="OCL02965.1"/>
    <property type="molecule type" value="Genomic_DNA"/>
</dbReference>
<feature type="transmembrane region" description="Helical" evidence="6">
    <location>
        <begin position="259"/>
        <end position="283"/>
    </location>
</feature>
<dbReference type="InterPro" id="IPR020846">
    <property type="entry name" value="MFS_dom"/>
</dbReference>
<dbReference type="AlphaFoldDB" id="A0A8E2EQF3"/>
<evidence type="ECO:0000256" key="2">
    <source>
        <dbReference type="ARBA" id="ARBA00022692"/>
    </source>
</evidence>
<dbReference type="InterPro" id="IPR011701">
    <property type="entry name" value="MFS"/>
</dbReference>
<reference evidence="8 9" key="1">
    <citation type="journal article" date="2016" name="Nat. Commun.">
        <title>Ectomycorrhizal ecology is imprinted in the genome of the dominant symbiotic fungus Cenococcum geophilum.</title>
        <authorList>
            <consortium name="DOE Joint Genome Institute"/>
            <person name="Peter M."/>
            <person name="Kohler A."/>
            <person name="Ohm R.A."/>
            <person name="Kuo A."/>
            <person name="Krutzmann J."/>
            <person name="Morin E."/>
            <person name="Arend M."/>
            <person name="Barry K.W."/>
            <person name="Binder M."/>
            <person name="Choi C."/>
            <person name="Clum A."/>
            <person name="Copeland A."/>
            <person name="Grisel N."/>
            <person name="Haridas S."/>
            <person name="Kipfer T."/>
            <person name="LaButti K."/>
            <person name="Lindquist E."/>
            <person name="Lipzen A."/>
            <person name="Maire R."/>
            <person name="Meier B."/>
            <person name="Mihaltcheva S."/>
            <person name="Molinier V."/>
            <person name="Murat C."/>
            <person name="Poggeler S."/>
            <person name="Quandt C.A."/>
            <person name="Sperisen C."/>
            <person name="Tritt A."/>
            <person name="Tisserant E."/>
            <person name="Crous P.W."/>
            <person name="Henrissat B."/>
            <person name="Nehls U."/>
            <person name="Egli S."/>
            <person name="Spatafora J.W."/>
            <person name="Grigoriev I.V."/>
            <person name="Martin F.M."/>
        </authorList>
    </citation>
    <scope>NUCLEOTIDE SEQUENCE [LARGE SCALE GENOMIC DNA]</scope>
    <source>
        <strain evidence="8 9">CBS 207.34</strain>
    </source>
</reference>
<feature type="transmembrane region" description="Helical" evidence="6">
    <location>
        <begin position="136"/>
        <end position="155"/>
    </location>
</feature>
<dbReference type="PANTHER" id="PTHR23502:SF23">
    <property type="entry name" value="FLUCONAZOLE RESISTANCE PROTEIN 1"/>
    <property type="match status" value="1"/>
</dbReference>
<feature type="domain" description="Major facilitator superfamily (MFS) profile" evidence="7">
    <location>
        <begin position="98"/>
        <end position="541"/>
    </location>
</feature>
<evidence type="ECO:0000313" key="8">
    <source>
        <dbReference type="EMBL" id="OCL02965.1"/>
    </source>
</evidence>
<feature type="transmembrane region" description="Helical" evidence="6">
    <location>
        <begin position="440"/>
        <end position="465"/>
    </location>
</feature>
<feature type="transmembrane region" description="Helical" evidence="6">
    <location>
        <begin position="224"/>
        <end position="247"/>
    </location>
</feature>
<feature type="transmembrane region" description="Helical" evidence="6">
    <location>
        <begin position="96"/>
        <end position="116"/>
    </location>
</feature>
<evidence type="ECO:0000256" key="5">
    <source>
        <dbReference type="SAM" id="MobiDB-lite"/>
    </source>
</evidence>
<evidence type="ECO:0000313" key="9">
    <source>
        <dbReference type="Proteomes" id="UP000250140"/>
    </source>
</evidence>
<evidence type="ECO:0000256" key="6">
    <source>
        <dbReference type="SAM" id="Phobius"/>
    </source>
</evidence>
<accession>A0A8E2EQF3</accession>
<dbReference type="GO" id="GO:0005886">
    <property type="term" value="C:plasma membrane"/>
    <property type="evidence" value="ECO:0007669"/>
    <property type="project" value="TreeGrafter"/>
</dbReference>
<evidence type="ECO:0000256" key="3">
    <source>
        <dbReference type="ARBA" id="ARBA00022989"/>
    </source>
</evidence>
<feature type="transmembrane region" description="Helical" evidence="6">
    <location>
        <begin position="413"/>
        <end position="434"/>
    </location>
</feature>
<keyword evidence="3 6" id="KW-1133">Transmembrane helix</keyword>
<comment type="subcellular location">
    <subcellularLocation>
        <location evidence="1">Membrane</location>
        <topology evidence="1">Multi-pass membrane protein</topology>
    </subcellularLocation>
</comment>
<feature type="transmembrane region" description="Helical" evidence="6">
    <location>
        <begin position="332"/>
        <end position="351"/>
    </location>
</feature>
<dbReference type="CDD" id="cd17323">
    <property type="entry name" value="MFS_Tpo1_MDR_like"/>
    <property type="match status" value="1"/>
</dbReference>
<evidence type="ECO:0000256" key="4">
    <source>
        <dbReference type="ARBA" id="ARBA00023136"/>
    </source>
</evidence>
<dbReference type="Proteomes" id="UP000250140">
    <property type="component" value="Unassembled WGS sequence"/>
</dbReference>
<feature type="transmembrane region" description="Helical" evidence="6">
    <location>
        <begin position="507"/>
        <end position="528"/>
    </location>
</feature>
<feature type="transmembrane region" description="Helical" evidence="6">
    <location>
        <begin position="167"/>
        <end position="185"/>
    </location>
</feature>
<dbReference type="SUPFAM" id="SSF103473">
    <property type="entry name" value="MFS general substrate transporter"/>
    <property type="match status" value="1"/>
</dbReference>
<evidence type="ECO:0000259" key="7">
    <source>
        <dbReference type="PROSITE" id="PS50850"/>
    </source>
</evidence>
<dbReference type="Gene3D" id="1.20.1250.20">
    <property type="entry name" value="MFS general substrate transporter like domains"/>
    <property type="match status" value="1"/>
</dbReference>
<keyword evidence="4 6" id="KW-0472">Membrane</keyword>
<evidence type="ECO:0000256" key="1">
    <source>
        <dbReference type="ARBA" id="ARBA00004141"/>
    </source>
</evidence>
<dbReference type="GO" id="GO:0015244">
    <property type="term" value="F:fluconazole transmembrane transporter activity"/>
    <property type="evidence" value="ECO:0007669"/>
    <property type="project" value="TreeGrafter"/>
</dbReference>
<proteinExistence type="predicted"/>
<gene>
    <name evidence="8" type="ORF">AOQ84DRAFT_420988</name>
</gene>
<dbReference type="Pfam" id="PF07690">
    <property type="entry name" value="MFS_1"/>
    <property type="match status" value="1"/>
</dbReference>
<dbReference type="OrthoDB" id="3357846at2759"/>
<keyword evidence="9" id="KW-1185">Reference proteome</keyword>
<dbReference type="GO" id="GO:1990961">
    <property type="term" value="P:xenobiotic detoxification by transmembrane export across the plasma membrane"/>
    <property type="evidence" value="ECO:0007669"/>
    <property type="project" value="TreeGrafter"/>
</dbReference>
<feature type="transmembrane region" description="Helical" evidence="6">
    <location>
        <begin position="371"/>
        <end position="393"/>
    </location>
</feature>
<dbReference type="PANTHER" id="PTHR23502">
    <property type="entry name" value="MAJOR FACILITATOR SUPERFAMILY"/>
    <property type="match status" value="1"/>
</dbReference>
<dbReference type="PROSITE" id="PS50850">
    <property type="entry name" value="MFS"/>
    <property type="match status" value="1"/>
</dbReference>
<protein>
    <submittedName>
        <fullName evidence="8">MFS general substrate transporter</fullName>
    </submittedName>
</protein>
<sequence length="541" mass="59613">MRDIFRDSTIGQTLRFLTCKRLGIYLEESQHFKLPDGYAQTKPEPPEDAAYDPGSSASSSDKQIKPRRTEDGTILVTWYSENDPDNPHNWSFTKKLWISMLLLVYTFSVYIGSSLYTASEPDIVKIFGVSDVVASLGLSLYVIGYGVGPLLFSPLSEIPAIGRNPQYIITYILFVILCVPTSLVNNFAGLLVLRFLLGFFGSPGLATAGASYGDFCGAVEMPYVIALWGGGATLGPALGPVVGGFAVQSMNWRWSSWELLWLSGPTLLMMFIALPETSSDTILLQRAKRLRALTGRTDLKSESEIKQSQISARRITFNALIKPWEINILDPAMLFTTIYTALIYGIYYSFFESFPLVYQGIYGFNLGQIGLAFLAVLVGLIVAVIVYCAYFYFIADPKMAKAEPGTVPPEARLWPGLVATFAIPIGLFIFAWTARKSVHWIVSLVGVAISMLGVFIITQCMFIYLPFTYPKYSGSLFAANGFARSAFAAGAILYARPMFLRLGIPGGVSLLGGLTILCIFGMYTIYFFGANLRRRSKFAVS</sequence>
<dbReference type="InterPro" id="IPR036259">
    <property type="entry name" value="MFS_trans_sf"/>
</dbReference>
<name>A0A8E2EQF3_9PEZI</name>
<feature type="region of interest" description="Disordered" evidence="5">
    <location>
        <begin position="36"/>
        <end position="67"/>
    </location>
</feature>
<organism evidence="8 9">
    <name type="scientific">Glonium stellatum</name>
    <dbReference type="NCBI Taxonomy" id="574774"/>
    <lineage>
        <taxon>Eukaryota</taxon>
        <taxon>Fungi</taxon>
        <taxon>Dikarya</taxon>
        <taxon>Ascomycota</taxon>
        <taxon>Pezizomycotina</taxon>
        <taxon>Dothideomycetes</taxon>
        <taxon>Pleosporomycetidae</taxon>
        <taxon>Gloniales</taxon>
        <taxon>Gloniaceae</taxon>
        <taxon>Glonium</taxon>
    </lineage>
</organism>
<keyword evidence="2 6" id="KW-0812">Transmembrane</keyword>